<dbReference type="Gene3D" id="1.20.1250.20">
    <property type="entry name" value="MFS general substrate transporter like domains"/>
    <property type="match status" value="2"/>
</dbReference>
<dbReference type="Proteomes" id="UP000316968">
    <property type="component" value="Chromosome"/>
</dbReference>
<evidence type="ECO:0000313" key="9">
    <source>
        <dbReference type="Proteomes" id="UP000316968"/>
    </source>
</evidence>
<evidence type="ECO:0000256" key="2">
    <source>
        <dbReference type="ARBA" id="ARBA00022448"/>
    </source>
</evidence>
<organism evidence="8 9">
    <name type="scientific">Saccharibacillus brassicae</name>
    <dbReference type="NCBI Taxonomy" id="2583377"/>
    <lineage>
        <taxon>Bacteria</taxon>
        <taxon>Bacillati</taxon>
        <taxon>Bacillota</taxon>
        <taxon>Bacilli</taxon>
        <taxon>Bacillales</taxon>
        <taxon>Paenibacillaceae</taxon>
        <taxon>Saccharibacillus</taxon>
    </lineage>
</organism>
<evidence type="ECO:0000259" key="7">
    <source>
        <dbReference type="PROSITE" id="PS50850"/>
    </source>
</evidence>
<feature type="transmembrane region" description="Helical" evidence="6">
    <location>
        <begin position="88"/>
        <end position="111"/>
    </location>
</feature>
<accession>A0A4Y6UXA8</accession>
<feature type="transmembrane region" description="Helical" evidence="6">
    <location>
        <begin position="281"/>
        <end position="298"/>
    </location>
</feature>
<sequence length="408" mass="44033">MTNFPQDRQGRPEQARLWTKNFVVLSTVNFFVTLIFFLLNATIALYAMREFQASSGQTGLIAGIFIIGSLTGRLWVGRLAPSKTKLLVALLLFALTTLLYFVQLGIGFLVLSRFLNGVTLGVISTVVSTIVVLSLPGSRKGEGISYFAVSTALATGLGPFIGLYMIQHTSFGAIFVFCLVLGLVNLLIAVPLAVHAFPSTTPQPGPGFKISDFIEPRALPISIHIFVMTFCFSAIVSYLNLYAIELDLVDTAGFFFMVYTVFVLVSRPFSGKLIDKKGANLIMYPAFVLFGAGMMLLGSAWESVGLLVAAALIALGFGNLSSVSQTAAVQSVEPGRVGLATATFFLFFDLGNGFGPALIGLLIPLTGYRGLYVLLGGIIWASILLYYFLYGKKESRVRKLEAATRENG</sequence>
<feature type="transmembrane region" description="Helical" evidence="6">
    <location>
        <begin position="21"/>
        <end position="47"/>
    </location>
</feature>
<keyword evidence="5 6" id="KW-0472">Membrane</keyword>
<protein>
    <submittedName>
        <fullName evidence="8">MFS transporter</fullName>
    </submittedName>
</protein>
<dbReference type="KEGG" id="saca:FFV09_16780"/>
<keyword evidence="2" id="KW-0813">Transport</keyword>
<dbReference type="SUPFAM" id="SSF103473">
    <property type="entry name" value="MFS general substrate transporter"/>
    <property type="match status" value="1"/>
</dbReference>
<dbReference type="InterPro" id="IPR036259">
    <property type="entry name" value="MFS_trans_sf"/>
</dbReference>
<feature type="transmembrane region" description="Helical" evidence="6">
    <location>
        <begin position="218"/>
        <end position="239"/>
    </location>
</feature>
<dbReference type="RefSeq" id="WP_141448897.1">
    <property type="nucleotide sequence ID" value="NZ_CP041217.1"/>
</dbReference>
<reference evidence="8 9" key="1">
    <citation type="submission" date="2019-06" db="EMBL/GenBank/DDBJ databases">
        <title>Saccharibacillus brassicae sp. nov., an endophytic bacterium isolated from Chinese cabbage seeds (Brassica pekinensis).</title>
        <authorList>
            <person name="Jiang L."/>
            <person name="Lee J."/>
            <person name="Kim S.W."/>
        </authorList>
    </citation>
    <scope>NUCLEOTIDE SEQUENCE [LARGE SCALE GENOMIC DNA]</scope>
    <source>
        <strain evidence="9">KCTC 43072 / ATSA2</strain>
    </source>
</reference>
<feature type="transmembrane region" description="Helical" evidence="6">
    <location>
        <begin position="371"/>
        <end position="390"/>
    </location>
</feature>
<feature type="transmembrane region" description="Helical" evidence="6">
    <location>
        <begin position="344"/>
        <end position="365"/>
    </location>
</feature>
<dbReference type="InterPro" id="IPR020846">
    <property type="entry name" value="MFS_dom"/>
</dbReference>
<dbReference type="Pfam" id="PF07690">
    <property type="entry name" value="MFS_1"/>
    <property type="match status" value="1"/>
</dbReference>
<evidence type="ECO:0000256" key="1">
    <source>
        <dbReference type="ARBA" id="ARBA00004651"/>
    </source>
</evidence>
<proteinExistence type="predicted"/>
<dbReference type="EMBL" id="CP041217">
    <property type="protein sequence ID" value="QDH22353.1"/>
    <property type="molecule type" value="Genomic_DNA"/>
</dbReference>
<evidence type="ECO:0000256" key="5">
    <source>
        <dbReference type="ARBA" id="ARBA00023136"/>
    </source>
</evidence>
<evidence type="ECO:0000313" key="8">
    <source>
        <dbReference type="EMBL" id="QDH22353.1"/>
    </source>
</evidence>
<keyword evidence="3 6" id="KW-0812">Transmembrane</keyword>
<feature type="transmembrane region" description="Helical" evidence="6">
    <location>
        <begin position="147"/>
        <end position="166"/>
    </location>
</feature>
<feature type="transmembrane region" description="Helical" evidence="6">
    <location>
        <begin position="117"/>
        <end position="135"/>
    </location>
</feature>
<keyword evidence="9" id="KW-1185">Reference proteome</keyword>
<dbReference type="PANTHER" id="PTHR23531:SF1">
    <property type="entry name" value="QUINOLENE RESISTANCE PROTEIN NORA"/>
    <property type="match status" value="1"/>
</dbReference>
<dbReference type="PROSITE" id="PS50850">
    <property type="entry name" value="MFS"/>
    <property type="match status" value="1"/>
</dbReference>
<evidence type="ECO:0000256" key="3">
    <source>
        <dbReference type="ARBA" id="ARBA00022692"/>
    </source>
</evidence>
<gene>
    <name evidence="8" type="ORF">FFV09_16780</name>
</gene>
<feature type="transmembrane region" description="Helical" evidence="6">
    <location>
        <begin position="251"/>
        <end position="269"/>
    </location>
</feature>
<dbReference type="InterPro" id="IPR052714">
    <property type="entry name" value="MFS_Exporter"/>
</dbReference>
<keyword evidence="4 6" id="KW-1133">Transmembrane helix</keyword>
<feature type="domain" description="Major facilitator superfamily (MFS) profile" evidence="7">
    <location>
        <begin position="21"/>
        <end position="394"/>
    </location>
</feature>
<dbReference type="InterPro" id="IPR011701">
    <property type="entry name" value="MFS"/>
</dbReference>
<dbReference type="AlphaFoldDB" id="A0A4Y6UXA8"/>
<feature type="transmembrane region" description="Helical" evidence="6">
    <location>
        <begin position="304"/>
        <end position="323"/>
    </location>
</feature>
<dbReference type="GO" id="GO:0005886">
    <property type="term" value="C:plasma membrane"/>
    <property type="evidence" value="ECO:0007669"/>
    <property type="project" value="UniProtKB-SubCell"/>
</dbReference>
<dbReference type="CDD" id="cd17489">
    <property type="entry name" value="MFS_YfcJ_like"/>
    <property type="match status" value="1"/>
</dbReference>
<evidence type="ECO:0000256" key="4">
    <source>
        <dbReference type="ARBA" id="ARBA00022989"/>
    </source>
</evidence>
<name>A0A4Y6UXA8_SACBS</name>
<dbReference type="GO" id="GO:0022857">
    <property type="term" value="F:transmembrane transporter activity"/>
    <property type="evidence" value="ECO:0007669"/>
    <property type="project" value="InterPro"/>
</dbReference>
<comment type="subcellular location">
    <subcellularLocation>
        <location evidence="1">Cell membrane</location>
        <topology evidence="1">Multi-pass membrane protein</topology>
    </subcellularLocation>
</comment>
<dbReference type="PANTHER" id="PTHR23531">
    <property type="entry name" value="QUINOLENE RESISTANCE PROTEIN NORA"/>
    <property type="match status" value="1"/>
</dbReference>
<feature type="transmembrane region" description="Helical" evidence="6">
    <location>
        <begin position="172"/>
        <end position="197"/>
    </location>
</feature>
<feature type="transmembrane region" description="Helical" evidence="6">
    <location>
        <begin position="59"/>
        <end position="76"/>
    </location>
</feature>
<dbReference type="OrthoDB" id="9814001at2"/>
<evidence type="ECO:0000256" key="6">
    <source>
        <dbReference type="SAM" id="Phobius"/>
    </source>
</evidence>